<dbReference type="Pfam" id="PF26508">
    <property type="entry name" value="DUF8170"/>
    <property type="match status" value="1"/>
</dbReference>
<dbReference type="EMBL" id="FNKQ01000007">
    <property type="protein sequence ID" value="SDR16830.1"/>
    <property type="molecule type" value="Genomic_DNA"/>
</dbReference>
<organism evidence="1 2">
    <name type="scientific">Halopelagius longus</name>
    <dbReference type="NCBI Taxonomy" id="1236180"/>
    <lineage>
        <taxon>Archaea</taxon>
        <taxon>Methanobacteriati</taxon>
        <taxon>Methanobacteriota</taxon>
        <taxon>Stenosarchaea group</taxon>
        <taxon>Halobacteria</taxon>
        <taxon>Halobacteriales</taxon>
        <taxon>Haloferacaceae</taxon>
    </lineage>
</organism>
<dbReference type="Proteomes" id="UP000199289">
    <property type="component" value="Unassembled WGS sequence"/>
</dbReference>
<gene>
    <name evidence="1" type="ORF">SAMN05216278_3871</name>
</gene>
<proteinExistence type="predicted"/>
<dbReference type="AlphaFoldDB" id="A0A1H1GUK2"/>
<dbReference type="RefSeq" id="WP_139172835.1">
    <property type="nucleotide sequence ID" value="NZ_FNKQ01000007.1"/>
</dbReference>
<protein>
    <submittedName>
        <fullName evidence="1">Uncharacterized protein</fullName>
    </submittedName>
</protein>
<accession>A0A1H1GUK2</accession>
<reference evidence="2" key="1">
    <citation type="submission" date="2016-10" db="EMBL/GenBank/DDBJ databases">
        <authorList>
            <person name="Varghese N."/>
            <person name="Submissions S."/>
        </authorList>
    </citation>
    <scope>NUCLEOTIDE SEQUENCE [LARGE SCALE GENOMIC DNA]</scope>
    <source>
        <strain evidence="2">CGMCC 1.12397</strain>
    </source>
</reference>
<evidence type="ECO:0000313" key="2">
    <source>
        <dbReference type="Proteomes" id="UP000199289"/>
    </source>
</evidence>
<evidence type="ECO:0000313" key="1">
    <source>
        <dbReference type="EMBL" id="SDR16830.1"/>
    </source>
</evidence>
<name>A0A1H1GUK2_9EURY</name>
<dbReference type="InterPro" id="IPR058483">
    <property type="entry name" value="DUF8170"/>
</dbReference>
<sequence length="201" mass="23411">MALPPHLQGLPEIRDWELLLEGYSDSELIEFTQKANDILRDNGLRENPDRPSFLILGSYDQGSSTREGPKDRLEDVRDILHLNQKSNFAILLEELDPDNTRWNNWYLKFQFTLLSTDYNVLVAEDNNGGHELELGEVPLQETYVAKREYTHASLDKDLEYEKFDAMMSTLFDFLDRAGHLYRWQDKAELSDAIVQIARKTM</sequence>
<dbReference type="OrthoDB" id="275495at2157"/>